<dbReference type="Pfam" id="PF25876">
    <property type="entry name" value="HH_MFP_RND"/>
    <property type="match status" value="1"/>
</dbReference>
<evidence type="ECO:0000313" key="8">
    <source>
        <dbReference type="Proteomes" id="UP000769766"/>
    </source>
</evidence>
<keyword evidence="2" id="KW-0175">Coiled coil</keyword>
<dbReference type="Gene3D" id="1.10.287.470">
    <property type="entry name" value="Helix hairpin bin"/>
    <property type="match status" value="1"/>
</dbReference>
<dbReference type="InterPro" id="IPR058624">
    <property type="entry name" value="MdtA-like_HH"/>
</dbReference>
<feature type="domain" description="Multidrug resistance protein MdtA-like barrel-sandwich hybrid" evidence="5">
    <location>
        <begin position="59"/>
        <end position="208"/>
    </location>
</feature>
<evidence type="ECO:0000256" key="3">
    <source>
        <dbReference type="SAM" id="MobiDB-lite"/>
    </source>
</evidence>
<dbReference type="Gene3D" id="2.40.50.100">
    <property type="match status" value="1"/>
</dbReference>
<feature type="region of interest" description="Disordered" evidence="3">
    <location>
        <begin position="316"/>
        <end position="348"/>
    </location>
</feature>
<dbReference type="Pfam" id="PF25917">
    <property type="entry name" value="BSH_RND"/>
    <property type="match status" value="1"/>
</dbReference>
<dbReference type="NCBIfam" id="TIGR01730">
    <property type="entry name" value="RND_mfp"/>
    <property type="match status" value="1"/>
</dbReference>
<organism evidence="7 8">
    <name type="scientific">Tectimicrobiota bacterium</name>
    <dbReference type="NCBI Taxonomy" id="2528274"/>
    <lineage>
        <taxon>Bacteria</taxon>
        <taxon>Pseudomonadati</taxon>
        <taxon>Nitrospinota/Tectimicrobiota group</taxon>
        <taxon>Candidatus Tectimicrobiota</taxon>
    </lineage>
</organism>
<evidence type="ECO:0000256" key="2">
    <source>
        <dbReference type="SAM" id="Coils"/>
    </source>
</evidence>
<feature type="compositionally biased region" description="Basic and acidic residues" evidence="3">
    <location>
        <begin position="316"/>
        <end position="327"/>
    </location>
</feature>
<dbReference type="InterPro" id="IPR058625">
    <property type="entry name" value="MdtA-like_BSH"/>
</dbReference>
<dbReference type="EMBL" id="JACPRF010000033">
    <property type="protein sequence ID" value="MBI2875468.1"/>
    <property type="molecule type" value="Genomic_DNA"/>
</dbReference>
<dbReference type="Pfam" id="PF25954">
    <property type="entry name" value="Beta-barrel_RND_2"/>
    <property type="match status" value="1"/>
</dbReference>
<dbReference type="AlphaFoldDB" id="A0A932CLC6"/>
<accession>A0A932CLC6</accession>
<dbReference type="Gene3D" id="2.40.30.170">
    <property type="match status" value="1"/>
</dbReference>
<gene>
    <name evidence="7" type="ORF">HYY20_01145</name>
</gene>
<feature type="coiled-coil region" evidence="2">
    <location>
        <begin position="143"/>
        <end position="177"/>
    </location>
</feature>
<reference evidence="7" key="1">
    <citation type="submission" date="2020-07" db="EMBL/GenBank/DDBJ databases">
        <title>Huge and variable diversity of episymbiotic CPR bacteria and DPANN archaea in groundwater ecosystems.</title>
        <authorList>
            <person name="He C.Y."/>
            <person name="Keren R."/>
            <person name="Whittaker M."/>
            <person name="Farag I.F."/>
            <person name="Doudna J."/>
            <person name="Cate J.H.D."/>
            <person name="Banfield J.F."/>
        </authorList>
    </citation>
    <scope>NUCLEOTIDE SEQUENCE</scope>
    <source>
        <strain evidence="7">NC_groundwater_672_Ag_B-0.1um_62_36</strain>
    </source>
</reference>
<feature type="domain" description="Multidrug resistance protein MdtA-like alpha-helical hairpin" evidence="4">
    <location>
        <begin position="122"/>
        <end position="181"/>
    </location>
</feature>
<comment type="similarity">
    <text evidence="1">Belongs to the membrane fusion protein (MFP) (TC 8.A.1) family.</text>
</comment>
<sequence length="407" mass="44312">MRKSLPYLLALLILGLLGGGYLYRQKIKNQVRYETVRIARGDLSATISATGTVNPVVNVLVGSQVSGRIKSLYADFNSVVRQGQIIAQIDPASFQAQVDQAQANLLVAEANVERARVGVVDAERTLQRNQELWKEGLIARNQLDTAQTNHDSSLAQLKAAQAQVNQARASLTLAETNLRYTTIHSPVDGIVISRNVDVGQTVVASLQAPGLFNIAQDLTQMQVNVNVDEADVGRVALGQGASFTVDAFPEIPFRGRVSQIRNAPVILQNVVTYDLIIRVGNPQLKLRPGMTANVSIVVEERKGILKVPNAALRFRPDSDLARKEPRGNEGGGKRRRSAQPTVWTLGKNGEPRPVRVELGISDGAETEIRRGALREGQQVIVEAISLNSSNDSARKGSRFGGARYRMF</sequence>
<name>A0A932CLC6_UNCTE</name>
<evidence type="ECO:0000256" key="1">
    <source>
        <dbReference type="ARBA" id="ARBA00009477"/>
    </source>
</evidence>
<comment type="caution">
    <text evidence="7">The sequence shown here is derived from an EMBL/GenBank/DDBJ whole genome shotgun (WGS) entry which is preliminary data.</text>
</comment>
<dbReference type="Proteomes" id="UP000769766">
    <property type="component" value="Unassembled WGS sequence"/>
</dbReference>
<evidence type="ECO:0000259" key="6">
    <source>
        <dbReference type="Pfam" id="PF25954"/>
    </source>
</evidence>
<dbReference type="InterPro" id="IPR006143">
    <property type="entry name" value="RND_pump_MFP"/>
</dbReference>
<dbReference type="GO" id="GO:1990281">
    <property type="term" value="C:efflux pump complex"/>
    <property type="evidence" value="ECO:0007669"/>
    <property type="project" value="TreeGrafter"/>
</dbReference>
<evidence type="ECO:0000313" key="7">
    <source>
        <dbReference type="EMBL" id="MBI2875468.1"/>
    </source>
</evidence>
<feature type="domain" description="CusB-like beta-barrel" evidence="6">
    <location>
        <begin position="223"/>
        <end position="296"/>
    </location>
</feature>
<dbReference type="GO" id="GO:0015562">
    <property type="term" value="F:efflux transmembrane transporter activity"/>
    <property type="evidence" value="ECO:0007669"/>
    <property type="project" value="InterPro"/>
</dbReference>
<dbReference type="SUPFAM" id="SSF111369">
    <property type="entry name" value="HlyD-like secretion proteins"/>
    <property type="match status" value="1"/>
</dbReference>
<proteinExistence type="inferred from homology"/>
<dbReference type="InterPro" id="IPR058792">
    <property type="entry name" value="Beta-barrel_RND_2"/>
</dbReference>
<dbReference type="PANTHER" id="PTHR30469:SF33">
    <property type="entry name" value="SLR1207 PROTEIN"/>
    <property type="match status" value="1"/>
</dbReference>
<evidence type="ECO:0000259" key="5">
    <source>
        <dbReference type="Pfam" id="PF25917"/>
    </source>
</evidence>
<dbReference type="PANTHER" id="PTHR30469">
    <property type="entry name" value="MULTIDRUG RESISTANCE PROTEIN MDTA"/>
    <property type="match status" value="1"/>
</dbReference>
<dbReference type="Gene3D" id="2.40.420.20">
    <property type="match status" value="1"/>
</dbReference>
<evidence type="ECO:0000259" key="4">
    <source>
        <dbReference type="Pfam" id="PF25876"/>
    </source>
</evidence>
<protein>
    <submittedName>
        <fullName evidence="7">Efflux RND transporter periplasmic adaptor subunit</fullName>
    </submittedName>
</protein>